<accession>A0A834MMW9</accession>
<proteinExistence type="predicted"/>
<dbReference type="AlphaFoldDB" id="A0A834MMW9"/>
<comment type="caution">
    <text evidence="1">The sequence shown here is derived from an EMBL/GenBank/DDBJ whole genome shotgun (WGS) entry which is preliminary data.</text>
</comment>
<protein>
    <submittedName>
        <fullName evidence="1">Uncharacterized protein</fullName>
    </submittedName>
</protein>
<keyword evidence="2" id="KW-1185">Reference proteome</keyword>
<reference evidence="1" key="1">
    <citation type="submission" date="2020-08" db="EMBL/GenBank/DDBJ databases">
        <title>Genome sequencing and assembly of the red palm weevil Rhynchophorus ferrugineus.</title>
        <authorList>
            <person name="Dias G.B."/>
            <person name="Bergman C.M."/>
            <person name="Manee M."/>
        </authorList>
    </citation>
    <scope>NUCLEOTIDE SEQUENCE</scope>
    <source>
        <strain evidence="1">AA-2017</strain>
        <tissue evidence="1">Whole larva</tissue>
    </source>
</reference>
<dbReference type="EMBL" id="JAACXV010000023">
    <property type="protein sequence ID" value="KAF7286575.1"/>
    <property type="molecule type" value="Genomic_DNA"/>
</dbReference>
<evidence type="ECO:0000313" key="1">
    <source>
        <dbReference type="EMBL" id="KAF7286575.1"/>
    </source>
</evidence>
<dbReference type="Proteomes" id="UP000625711">
    <property type="component" value="Unassembled WGS sequence"/>
</dbReference>
<organism evidence="1 2">
    <name type="scientific">Rhynchophorus ferrugineus</name>
    <name type="common">Red palm weevil</name>
    <name type="synonym">Curculio ferrugineus</name>
    <dbReference type="NCBI Taxonomy" id="354439"/>
    <lineage>
        <taxon>Eukaryota</taxon>
        <taxon>Metazoa</taxon>
        <taxon>Ecdysozoa</taxon>
        <taxon>Arthropoda</taxon>
        <taxon>Hexapoda</taxon>
        <taxon>Insecta</taxon>
        <taxon>Pterygota</taxon>
        <taxon>Neoptera</taxon>
        <taxon>Endopterygota</taxon>
        <taxon>Coleoptera</taxon>
        <taxon>Polyphaga</taxon>
        <taxon>Cucujiformia</taxon>
        <taxon>Curculionidae</taxon>
        <taxon>Dryophthorinae</taxon>
        <taxon>Rhynchophorus</taxon>
    </lineage>
</organism>
<gene>
    <name evidence="1" type="ORF">GWI33_004615</name>
</gene>
<evidence type="ECO:0000313" key="2">
    <source>
        <dbReference type="Proteomes" id="UP000625711"/>
    </source>
</evidence>
<sequence>MPDGTLDFFNNNTSAETIFPFVYEVRLNLLIRKKSHNSYVGLLSGQSGNEKSDAKANFTSDYAITDPNAINPAFLPEAG</sequence>
<name>A0A834MMW9_RHYFE</name>